<feature type="domain" description="RNA polymerase sigma-70 ECF-like HTH" evidence="7">
    <location>
        <begin position="101"/>
        <end position="152"/>
    </location>
</feature>
<dbReference type="EMBL" id="CP012332">
    <property type="protein sequence ID" value="AKU92310.1"/>
    <property type="molecule type" value="Genomic_DNA"/>
</dbReference>
<dbReference type="GO" id="GO:0003677">
    <property type="term" value="F:DNA binding"/>
    <property type="evidence" value="ECO:0007669"/>
    <property type="project" value="UniProtKB-KW"/>
</dbReference>
<dbReference type="PANTHER" id="PTHR43133">
    <property type="entry name" value="RNA POLYMERASE ECF-TYPE SIGMA FACTO"/>
    <property type="match status" value="1"/>
</dbReference>
<dbReference type="InterPro" id="IPR039425">
    <property type="entry name" value="RNA_pol_sigma-70-like"/>
</dbReference>
<evidence type="ECO:0000259" key="6">
    <source>
        <dbReference type="Pfam" id="PF04542"/>
    </source>
</evidence>
<evidence type="ECO:0000313" key="8">
    <source>
        <dbReference type="EMBL" id="AKU92310.1"/>
    </source>
</evidence>
<keyword evidence="3" id="KW-0731">Sigma factor</keyword>
<organism evidence="8 9">
    <name type="scientific">Vulgatibacter incomptus</name>
    <dbReference type="NCBI Taxonomy" id="1391653"/>
    <lineage>
        <taxon>Bacteria</taxon>
        <taxon>Pseudomonadati</taxon>
        <taxon>Myxococcota</taxon>
        <taxon>Myxococcia</taxon>
        <taxon>Myxococcales</taxon>
        <taxon>Cystobacterineae</taxon>
        <taxon>Vulgatibacteraceae</taxon>
        <taxon>Vulgatibacter</taxon>
    </lineage>
</organism>
<evidence type="ECO:0000256" key="4">
    <source>
        <dbReference type="ARBA" id="ARBA00023125"/>
    </source>
</evidence>
<dbReference type="NCBIfam" id="TIGR02937">
    <property type="entry name" value="sigma70-ECF"/>
    <property type="match status" value="1"/>
</dbReference>
<protein>
    <submittedName>
        <fullName evidence="8">RNA polymerase sigma-54 factor RpoN</fullName>
    </submittedName>
</protein>
<dbReference type="Pfam" id="PF04542">
    <property type="entry name" value="Sigma70_r2"/>
    <property type="match status" value="1"/>
</dbReference>
<dbReference type="RefSeq" id="WP_050726495.1">
    <property type="nucleotide sequence ID" value="NZ_CP012332.1"/>
</dbReference>
<evidence type="ECO:0000256" key="3">
    <source>
        <dbReference type="ARBA" id="ARBA00023082"/>
    </source>
</evidence>
<keyword evidence="5" id="KW-0804">Transcription</keyword>
<evidence type="ECO:0000256" key="5">
    <source>
        <dbReference type="ARBA" id="ARBA00023163"/>
    </source>
</evidence>
<sequence length="160" mass="18242">MAVDVEELYERYGPMVLRRCRSLLRDDDRALDAMQDVFVQVLRHEARLSAEAPAGLLLRMATNVCLNLIRRNRRKPEDPKEELLLRIASDDRLESRSIARAALSRLFGKEQESTRTMAVMHLVDGLTLEEVAREVGLSVSGVRKRLRTLKERAVAMEEAA</sequence>
<dbReference type="InterPro" id="IPR053812">
    <property type="entry name" value="HTH_Sigma70_ECF-like"/>
</dbReference>
<dbReference type="Gene3D" id="1.10.10.10">
    <property type="entry name" value="Winged helix-like DNA-binding domain superfamily/Winged helix DNA-binding domain"/>
    <property type="match status" value="1"/>
</dbReference>
<dbReference type="InterPro" id="IPR013325">
    <property type="entry name" value="RNA_pol_sigma_r2"/>
</dbReference>
<dbReference type="SUPFAM" id="SSF88659">
    <property type="entry name" value="Sigma3 and sigma4 domains of RNA polymerase sigma factors"/>
    <property type="match status" value="1"/>
</dbReference>
<dbReference type="SUPFAM" id="SSF88946">
    <property type="entry name" value="Sigma2 domain of RNA polymerase sigma factors"/>
    <property type="match status" value="1"/>
</dbReference>
<reference evidence="8 9" key="1">
    <citation type="submission" date="2015-08" db="EMBL/GenBank/DDBJ databases">
        <authorList>
            <person name="Babu N.S."/>
            <person name="Beckwith C.J."/>
            <person name="Beseler K.G."/>
            <person name="Brison A."/>
            <person name="Carone J.V."/>
            <person name="Caskin T.P."/>
            <person name="Diamond M."/>
            <person name="Durham M.E."/>
            <person name="Foxe J.M."/>
            <person name="Go M."/>
            <person name="Henderson B.A."/>
            <person name="Jones I.B."/>
            <person name="McGettigan J.A."/>
            <person name="Micheletti S.J."/>
            <person name="Nasrallah M.E."/>
            <person name="Ortiz D."/>
            <person name="Piller C.R."/>
            <person name="Privatt S.R."/>
            <person name="Schneider S.L."/>
            <person name="Sharp S."/>
            <person name="Smith T.C."/>
            <person name="Stanton J.D."/>
            <person name="Ullery H.E."/>
            <person name="Wilson R.J."/>
            <person name="Serrano M.G."/>
            <person name="Buck G."/>
            <person name="Lee V."/>
            <person name="Wang Y."/>
            <person name="Carvalho R."/>
            <person name="Voegtly L."/>
            <person name="Shi R."/>
            <person name="Duckworth R."/>
            <person name="Johnson A."/>
            <person name="Loviza R."/>
            <person name="Walstead R."/>
            <person name="Shah Z."/>
            <person name="Kiflezghi M."/>
            <person name="Wade K."/>
            <person name="Ball S.L."/>
            <person name="Bradley K.W."/>
            <person name="Asai D.J."/>
            <person name="Bowman C.A."/>
            <person name="Russell D.A."/>
            <person name="Pope W.H."/>
            <person name="Jacobs-Sera D."/>
            <person name="Hendrix R.W."/>
            <person name="Hatfull G.F."/>
        </authorList>
    </citation>
    <scope>NUCLEOTIDE SEQUENCE [LARGE SCALE GENOMIC DNA]</scope>
    <source>
        <strain evidence="8 9">DSM 27710</strain>
    </source>
</reference>
<dbReference type="GO" id="GO:0006352">
    <property type="term" value="P:DNA-templated transcription initiation"/>
    <property type="evidence" value="ECO:0007669"/>
    <property type="project" value="InterPro"/>
</dbReference>
<dbReference type="STRING" id="1391653.AKJ08_2697"/>
<dbReference type="InterPro" id="IPR036388">
    <property type="entry name" value="WH-like_DNA-bd_sf"/>
</dbReference>
<keyword evidence="9" id="KW-1185">Reference proteome</keyword>
<evidence type="ECO:0000256" key="2">
    <source>
        <dbReference type="ARBA" id="ARBA00023015"/>
    </source>
</evidence>
<evidence type="ECO:0000313" key="9">
    <source>
        <dbReference type="Proteomes" id="UP000055590"/>
    </source>
</evidence>
<dbReference type="Gene3D" id="1.10.1740.10">
    <property type="match status" value="1"/>
</dbReference>
<evidence type="ECO:0000256" key="1">
    <source>
        <dbReference type="ARBA" id="ARBA00010641"/>
    </source>
</evidence>
<dbReference type="InterPro" id="IPR007627">
    <property type="entry name" value="RNA_pol_sigma70_r2"/>
</dbReference>
<name>A0A0K1PFL5_9BACT</name>
<gene>
    <name evidence="8" type="ORF">AKJ08_2697</name>
</gene>
<dbReference type="GO" id="GO:0016987">
    <property type="term" value="F:sigma factor activity"/>
    <property type="evidence" value="ECO:0007669"/>
    <property type="project" value="UniProtKB-KW"/>
</dbReference>
<dbReference type="InterPro" id="IPR013324">
    <property type="entry name" value="RNA_pol_sigma_r3/r4-like"/>
</dbReference>
<keyword evidence="2" id="KW-0805">Transcription regulation</keyword>
<dbReference type="Pfam" id="PF07638">
    <property type="entry name" value="Sigma70_ECF"/>
    <property type="match status" value="1"/>
</dbReference>
<feature type="domain" description="RNA polymerase sigma-70 region 2" evidence="6">
    <location>
        <begin position="8"/>
        <end position="74"/>
    </location>
</feature>
<dbReference type="PANTHER" id="PTHR43133:SF8">
    <property type="entry name" value="RNA POLYMERASE SIGMA FACTOR HI_1459-RELATED"/>
    <property type="match status" value="1"/>
</dbReference>
<dbReference type="OrthoDB" id="9803203at2"/>
<accession>A0A0K1PFL5</accession>
<evidence type="ECO:0000259" key="7">
    <source>
        <dbReference type="Pfam" id="PF07638"/>
    </source>
</evidence>
<keyword evidence="4" id="KW-0238">DNA-binding</keyword>
<dbReference type="InterPro" id="IPR014284">
    <property type="entry name" value="RNA_pol_sigma-70_dom"/>
</dbReference>
<dbReference type="KEGG" id="vin:AKJ08_2697"/>
<dbReference type="Proteomes" id="UP000055590">
    <property type="component" value="Chromosome"/>
</dbReference>
<proteinExistence type="inferred from homology"/>
<dbReference type="AlphaFoldDB" id="A0A0K1PFL5"/>
<comment type="similarity">
    <text evidence="1">Belongs to the sigma-70 factor family. ECF subfamily.</text>
</comment>